<protein>
    <submittedName>
        <fullName evidence="1">Uncharacterized protein</fullName>
    </submittedName>
</protein>
<keyword evidence="2" id="KW-1185">Reference proteome</keyword>
<dbReference type="EMBL" id="KK915662">
    <property type="protein sequence ID" value="KDP21445.1"/>
    <property type="molecule type" value="Genomic_DNA"/>
</dbReference>
<reference evidence="1 2" key="1">
    <citation type="journal article" date="2014" name="PLoS ONE">
        <title>Global Analysis of Gene Expression Profiles in Physic Nut (Jatropha curcas L.) Seedlings Exposed to Salt Stress.</title>
        <authorList>
            <person name="Zhang L."/>
            <person name="Zhang C."/>
            <person name="Wu P."/>
            <person name="Chen Y."/>
            <person name="Li M."/>
            <person name="Jiang H."/>
            <person name="Wu G."/>
        </authorList>
    </citation>
    <scope>NUCLEOTIDE SEQUENCE [LARGE SCALE GENOMIC DNA]</scope>
    <source>
        <strain evidence="2">cv. GZQX0401</strain>
        <tissue evidence="1">Young leaves</tissue>
    </source>
</reference>
<dbReference type="PANTHER" id="PTHR33181:SF53">
    <property type="match status" value="1"/>
</dbReference>
<dbReference type="AlphaFoldDB" id="A0A067JN44"/>
<sequence length="57" mass="6901">MGWLHSFLVSPLKKFWDRLHVGRRKRRGIYILYKDVETCSCEDVQILWSMVVESHNH</sequence>
<accession>A0A067JN44</accession>
<name>A0A067JN44_JATCU</name>
<evidence type="ECO:0000313" key="2">
    <source>
        <dbReference type="Proteomes" id="UP000027138"/>
    </source>
</evidence>
<proteinExistence type="predicted"/>
<organism evidence="1 2">
    <name type="scientific">Jatropha curcas</name>
    <name type="common">Barbados nut</name>
    <dbReference type="NCBI Taxonomy" id="180498"/>
    <lineage>
        <taxon>Eukaryota</taxon>
        <taxon>Viridiplantae</taxon>
        <taxon>Streptophyta</taxon>
        <taxon>Embryophyta</taxon>
        <taxon>Tracheophyta</taxon>
        <taxon>Spermatophyta</taxon>
        <taxon>Magnoliopsida</taxon>
        <taxon>eudicotyledons</taxon>
        <taxon>Gunneridae</taxon>
        <taxon>Pentapetalae</taxon>
        <taxon>rosids</taxon>
        <taxon>fabids</taxon>
        <taxon>Malpighiales</taxon>
        <taxon>Euphorbiaceae</taxon>
        <taxon>Crotonoideae</taxon>
        <taxon>Jatropheae</taxon>
        <taxon>Jatropha</taxon>
    </lineage>
</organism>
<dbReference type="PANTHER" id="PTHR33181">
    <property type="entry name" value="OS01G0778500 PROTEIN"/>
    <property type="match status" value="1"/>
</dbReference>
<gene>
    <name evidence="1" type="ORF">JCGZ_21916</name>
</gene>
<dbReference type="Proteomes" id="UP000027138">
    <property type="component" value="Unassembled WGS sequence"/>
</dbReference>
<evidence type="ECO:0000313" key="1">
    <source>
        <dbReference type="EMBL" id="KDP21445.1"/>
    </source>
</evidence>
<dbReference type="OrthoDB" id="661559at2759"/>